<organism evidence="2 3">
    <name type="scientific">Armillaria gallica</name>
    <name type="common">Bulbous honey fungus</name>
    <name type="synonym">Armillaria bulbosa</name>
    <dbReference type="NCBI Taxonomy" id="47427"/>
    <lineage>
        <taxon>Eukaryota</taxon>
        <taxon>Fungi</taxon>
        <taxon>Dikarya</taxon>
        <taxon>Basidiomycota</taxon>
        <taxon>Agaricomycotina</taxon>
        <taxon>Agaricomycetes</taxon>
        <taxon>Agaricomycetidae</taxon>
        <taxon>Agaricales</taxon>
        <taxon>Marasmiineae</taxon>
        <taxon>Physalacriaceae</taxon>
        <taxon>Armillaria</taxon>
    </lineage>
</organism>
<feature type="transmembrane region" description="Helical" evidence="1">
    <location>
        <begin position="6"/>
        <end position="26"/>
    </location>
</feature>
<sequence>MIWLLWSLWLVFGDSLVDYLWIFLIVCSTIQRRKHGVNHTITVPRRGCQHYSGCYDRPDIHGHANDTAVLAQPHFTRADTGLETKGEVSECGGSAEGVYVFCG</sequence>
<evidence type="ECO:0000313" key="3">
    <source>
        <dbReference type="Proteomes" id="UP000217790"/>
    </source>
</evidence>
<evidence type="ECO:0000313" key="2">
    <source>
        <dbReference type="EMBL" id="PBK89172.1"/>
    </source>
</evidence>
<proteinExistence type="predicted"/>
<dbReference type="AlphaFoldDB" id="A0A2H3DCN3"/>
<keyword evidence="1" id="KW-0812">Transmembrane</keyword>
<dbReference type="InParanoid" id="A0A2H3DCN3"/>
<accession>A0A2H3DCN3</accession>
<keyword evidence="1" id="KW-0472">Membrane</keyword>
<gene>
    <name evidence="2" type="ORF">ARMGADRAFT_333022</name>
</gene>
<protein>
    <submittedName>
        <fullName evidence="2">Uncharacterized protein</fullName>
    </submittedName>
</protein>
<reference evidence="3" key="1">
    <citation type="journal article" date="2017" name="Nat. Ecol. Evol.">
        <title>Genome expansion and lineage-specific genetic innovations in the forest pathogenic fungi Armillaria.</title>
        <authorList>
            <person name="Sipos G."/>
            <person name="Prasanna A.N."/>
            <person name="Walter M.C."/>
            <person name="O'Connor E."/>
            <person name="Balint B."/>
            <person name="Krizsan K."/>
            <person name="Kiss B."/>
            <person name="Hess J."/>
            <person name="Varga T."/>
            <person name="Slot J."/>
            <person name="Riley R."/>
            <person name="Boka B."/>
            <person name="Rigling D."/>
            <person name="Barry K."/>
            <person name="Lee J."/>
            <person name="Mihaltcheva S."/>
            <person name="LaButti K."/>
            <person name="Lipzen A."/>
            <person name="Waldron R."/>
            <person name="Moloney N.M."/>
            <person name="Sperisen C."/>
            <person name="Kredics L."/>
            <person name="Vagvoelgyi C."/>
            <person name="Patrignani A."/>
            <person name="Fitzpatrick D."/>
            <person name="Nagy I."/>
            <person name="Doyle S."/>
            <person name="Anderson J.B."/>
            <person name="Grigoriev I.V."/>
            <person name="Gueldener U."/>
            <person name="Muensterkoetter M."/>
            <person name="Nagy L.G."/>
        </authorList>
    </citation>
    <scope>NUCLEOTIDE SEQUENCE [LARGE SCALE GENOMIC DNA]</scope>
    <source>
        <strain evidence="3">Ar21-2</strain>
    </source>
</reference>
<dbReference type="OrthoDB" id="10608968at2759"/>
<name>A0A2H3DCN3_ARMGA</name>
<keyword evidence="1" id="KW-1133">Transmembrane helix</keyword>
<evidence type="ECO:0000256" key="1">
    <source>
        <dbReference type="SAM" id="Phobius"/>
    </source>
</evidence>
<keyword evidence="3" id="KW-1185">Reference proteome</keyword>
<dbReference type="Proteomes" id="UP000217790">
    <property type="component" value="Unassembled WGS sequence"/>
</dbReference>
<dbReference type="EMBL" id="KZ293669">
    <property type="protein sequence ID" value="PBK89172.1"/>
    <property type="molecule type" value="Genomic_DNA"/>
</dbReference>